<dbReference type="Pfam" id="PF13676">
    <property type="entry name" value="TIR_2"/>
    <property type="match status" value="1"/>
</dbReference>
<evidence type="ECO:0000256" key="2">
    <source>
        <dbReference type="ARBA" id="ARBA00022737"/>
    </source>
</evidence>
<evidence type="ECO:0000313" key="5">
    <source>
        <dbReference type="Proteomes" id="UP000706891"/>
    </source>
</evidence>
<protein>
    <submittedName>
        <fullName evidence="4">Leucine-rich repeat domain-containing protein</fullName>
    </submittedName>
</protein>
<accession>A0A938WRF3</accession>
<dbReference type="PROSITE" id="PS50104">
    <property type="entry name" value="TIR"/>
    <property type="match status" value="1"/>
</dbReference>
<keyword evidence="1" id="KW-0433">Leucine-rich repeat</keyword>
<dbReference type="SUPFAM" id="SSF52200">
    <property type="entry name" value="Toll/Interleukin receptor TIR domain"/>
    <property type="match status" value="1"/>
</dbReference>
<dbReference type="Pfam" id="PF00560">
    <property type="entry name" value="LRR_1"/>
    <property type="match status" value="1"/>
</dbReference>
<dbReference type="GO" id="GO:0007165">
    <property type="term" value="P:signal transduction"/>
    <property type="evidence" value="ECO:0007669"/>
    <property type="project" value="InterPro"/>
</dbReference>
<dbReference type="AlphaFoldDB" id="A0A938WRF3"/>
<dbReference type="InterPro" id="IPR000157">
    <property type="entry name" value="TIR_dom"/>
</dbReference>
<gene>
    <name evidence="4" type="ORF">H6A34_00390</name>
</gene>
<dbReference type="PANTHER" id="PTHR48051">
    <property type="match status" value="1"/>
</dbReference>
<proteinExistence type="predicted"/>
<sequence length="348" mass="39564">MDYPIEITGKTIKQVTKLNLSNLGLTEIPENIFLYTNLTKLTLSGNQIRNIPKDILKLRKLKTIDLSKNEIKTLQSALFKLPNLRTLNLYCNNITALPKQFYDSSITCLIAGHNRLTAVDFKKLHNIESLDLTYNQLTSIHIGAEAKELKVLRIKGNPLENCSIDQAVRNQLSYIDVDINKYINNKLSIMKAAESIVKKDTGIHHIFISYSHDDAKWLEKLKKHLKGLKNYYDFDEWDDQRLKASDEWEKEISEALERSTIAICLVSASFMASDYIMGNELPPLFNKANHNGTKIIPLMVSACGVFEDCWLSKYQAAGSPQKTLSECTDAEVERRLANLTIALKELIK</sequence>
<dbReference type="EMBL" id="JACJJG010000001">
    <property type="protein sequence ID" value="MBM6672351.1"/>
    <property type="molecule type" value="Genomic_DNA"/>
</dbReference>
<dbReference type="InterPro" id="IPR001611">
    <property type="entry name" value="Leu-rich_rpt"/>
</dbReference>
<dbReference type="Gene3D" id="3.40.50.10140">
    <property type="entry name" value="Toll/interleukin-1 receptor homology (TIR) domain"/>
    <property type="match status" value="1"/>
</dbReference>
<dbReference type="SMART" id="SM00369">
    <property type="entry name" value="LRR_TYP"/>
    <property type="match status" value="5"/>
</dbReference>
<dbReference type="InterPro" id="IPR050216">
    <property type="entry name" value="LRR_domain-containing"/>
</dbReference>
<evidence type="ECO:0000313" key="4">
    <source>
        <dbReference type="EMBL" id="MBM6672351.1"/>
    </source>
</evidence>
<evidence type="ECO:0000256" key="1">
    <source>
        <dbReference type="ARBA" id="ARBA00022614"/>
    </source>
</evidence>
<evidence type="ECO:0000259" key="3">
    <source>
        <dbReference type="PROSITE" id="PS50104"/>
    </source>
</evidence>
<dbReference type="PROSITE" id="PS51450">
    <property type="entry name" value="LRR"/>
    <property type="match status" value="1"/>
</dbReference>
<comment type="caution">
    <text evidence="4">The sequence shown here is derived from an EMBL/GenBank/DDBJ whole genome shotgun (WGS) entry which is preliminary data.</text>
</comment>
<dbReference type="Pfam" id="PF13855">
    <property type="entry name" value="LRR_8"/>
    <property type="match status" value="1"/>
</dbReference>
<keyword evidence="2" id="KW-0677">Repeat</keyword>
<feature type="domain" description="TIR" evidence="3">
    <location>
        <begin position="202"/>
        <end position="340"/>
    </location>
</feature>
<dbReference type="Pfam" id="PF13516">
    <property type="entry name" value="LRR_6"/>
    <property type="match status" value="1"/>
</dbReference>
<dbReference type="GO" id="GO:0005737">
    <property type="term" value="C:cytoplasm"/>
    <property type="evidence" value="ECO:0007669"/>
    <property type="project" value="TreeGrafter"/>
</dbReference>
<dbReference type="Proteomes" id="UP000706891">
    <property type="component" value="Unassembled WGS sequence"/>
</dbReference>
<dbReference type="InterPro" id="IPR003591">
    <property type="entry name" value="Leu-rich_rpt_typical-subtyp"/>
</dbReference>
<organism evidence="4 5">
    <name type="scientific">Marseilla massiliensis</name>
    <dbReference type="NCBI Taxonomy" id="1841864"/>
    <lineage>
        <taxon>Bacteria</taxon>
        <taxon>Pseudomonadati</taxon>
        <taxon>Bacteroidota</taxon>
        <taxon>Bacteroidia</taxon>
        <taxon>Bacteroidales</taxon>
        <taxon>Prevotellaceae</taxon>
        <taxon>Marseilla</taxon>
    </lineage>
</organism>
<dbReference type="SMART" id="SM00255">
    <property type="entry name" value="TIR"/>
    <property type="match status" value="1"/>
</dbReference>
<dbReference type="Gene3D" id="3.80.10.10">
    <property type="entry name" value="Ribonuclease Inhibitor"/>
    <property type="match status" value="1"/>
</dbReference>
<reference evidence="4" key="2">
    <citation type="journal article" date="2021" name="Sci. Rep.">
        <title>The distribution of antibiotic resistance genes in chicken gut microbiota commensals.</title>
        <authorList>
            <person name="Juricova H."/>
            <person name="Matiasovicova J."/>
            <person name="Kubasova T."/>
            <person name="Cejkova D."/>
            <person name="Rychlik I."/>
        </authorList>
    </citation>
    <scope>NUCLEOTIDE SEQUENCE</scope>
    <source>
        <strain evidence="4">An824</strain>
    </source>
</reference>
<reference evidence="4" key="1">
    <citation type="submission" date="2020-08" db="EMBL/GenBank/DDBJ databases">
        <authorList>
            <person name="Cejkova D."/>
            <person name="Kubasova T."/>
            <person name="Jahodarova E."/>
            <person name="Rychlik I."/>
        </authorList>
    </citation>
    <scope>NUCLEOTIDE SEQUENCE</scope>
    <source>
        <strain evidence="4">An824</strain>
    </source>
</reference>
<dbReference type="InterPro" id="IPR032675">
    <property type="entry name" value="LRR_dom_sf"/>
</dbReference>
<name>A0A938WRF3_9BACT</name>
<dbReference type="RefSeq" id="WP_205102778.1">
    <property type="nucleotide sequence ID" value="NZ_JACJJG010000001.1"/>
</dbReference>
<dbReference type="PANTHER" id="PTHR48051:SF1">
    <property type="entry name" value="RAS SUPPRESSOR PROTEIN 1"/>
    <property type="match status" value="1"/>
</dbReference>
<dbReference type="InterPro" id="IPR035897">
    <property type="entry name" value="Toll_tir_struct_dom_sf"/>
</dbReference>
<keyword evidence="5" id="KW-1185">Reference proteome</keyword>
<dbReference type="SUPFAM" id="SSF52058">
    <property type="entry name" value="L domain-like"/>
    <property type="match status" value="1"/>
</dbReference>